<accession>A0A8D8S2E9</accession>
<dbReference type="Gene3D" id="1.25.40.120">
    <property type="entry name" value="Protein prenylyltransferase"/>
    <property type="match status" value="1"/>
</dbReference>
<protein>
    <submittedName>
        <fullName evidence="1">Uncharacterized protein</fullName>
    </submittedName>
</protein>
<organism evidence="1">
    <name type="scientific">Cacopsylla melanoneura</name>
    <dbReference type="NCBI Taxonomy" id="428564"/>
    <lineage>
        <taxon>Eukaryota</taxon>
        <taxon>Metazoa</taxon>
        <taxon>Ecdysozoa</taxon>
        <taxon>Arthropoda</taxon>
        <taxon>Hexapoda</taxon>
        <taxon>Insecta</taxon>
        <taxon>Pterygota</taxon>
        <taxon>Neoptera</taxon>
        <taxon>Paraneoptera</taxon>
        <taxon>Hemiptera</taxon>
        <taxon>Sternorrhyncha</taxon>
        <taxon>Psylloidea</taxon>
        <taxon>Psyllidae</taxon>
        <taxon>Psyllinae</taxon>
        <taxon>Cacopsylla</taxon>
    </lineage>
</organism>
<name>A0A8D8S2E9_9HEMI</name>
<sequence>MRSSELASHEFPSTKRTCSQFFFPLPIVDRPYGRRTNTTLVKCSRNRSSTEEDCIVHAVYDDSEKVLELNDENYTLQTTRKNVYQDCHSVFEKCIGRLKSIHRLEVTSSATTIMMKTYDRSFETLLLAFGTACPHMDVILHKVYFAHKARSRDAPKCITWDYRRFLLKEFYRNSFSSGVVMPLNGPLHWDLFSNFEFDQVTQLSNLYNTTGTTIDGPQSSVVDDNEEEEEEQFVQILPSIKFVDKSLVPTPLYSTSSVSNWTVRMAHNMTVLFNKNHAEARLSAIAMESNDSIDDYKVPFYWTARHDHE</sequence>
<reference evidence="1" key="1">
    <citation type="submission" date="2021-05" db="EMBL/GenBank/DDBJ databases">
        <authorList>
            <person name="Alioto T."/>
            <person name="Alioto T."/>
            <person name="Gomez Garrido J."/>
        </authorList>
    </citation>
    <scope>NUCLEOTIDE SEQUENCE</scope>
</reference>
<evidence type="ECO:0000313" key="1">
    <source>
        <dbReference type="EMBL" id="CAG6660616.1"/>
    </source>
</evidence>
<dbReference type="AlphaFoldDB" id="A0A8D8S2E9"/>
<dbReference type="EMBL" id="HBUF01197531">
    <property type="protein sequence ID" value="CAG6660616.1"/>
    <property type="molecule type" value="Transcribed_RNA"/>
</dbReference>
<proteinExistence type="predicted"/>